<feature type="region of interest" description="Disordered" evidence="3">
    <location>
        <begin position="1"/>
        <end position="79"/>
    </location>
</feature>
<evidence type="ECO:0000256" key="4">
    <source>
        <dbReference type="SAM" id="Phobius"/>
    </source>
</evidence>
<evidence type="ECO:0008006" key="7">
    <source>
        <dbReference type="Google" id="ProtNLM"/>
    </source>
</evidence>
<dbReference type="InterPro" id="IPR029058">
    <property type="entry name" value="AB_hydrolase_fold"/>
</dbReference>
<feature type="compositionally biased region" description="Polar residues" evidence="3">
    <location>
        <begin position="53"/>
        <end position="72"/>
    </location>
</feature>
<feature type="compositionally biased region" description="Low complexity" evidence="3">
    <location>
        <begin position="1"/>
        <end position="18"/>
    </location>
</feature>
<feature type="compositionally biased region" description="Polar residues" evidence="3">
    <location>
        <begin position="25"/>
        <end position="39"/>
    </location>
</feature>
<keyword evidence="4" id="KW-0812">Transmembrane</keyword>
<dbReference type="EMBL" id="NBNE01005622">
    <property type="protein sequence ID" value="OWZ03266.1"/>
    <property type="molecule type" value="Genomic_DNA"/>
</dbReference>
<organism evidence="5 6">
    <name type="scientific">Phytophthora megakarya</name>
    <dbReference type="NCBI Taxonomy" id="4795"/>
    <lineage>
        <taxon>Eukaryota</taxon>
        <taxon>Sar</taxon>
        <taxon>Stramenopiles</taxon>
        <taxon>Oomycota</taxon>
        <taxon>Peronosporomycetes</taxon>
        <taxon>Peronosporales</taxon>
        <taxon>Peronosporaceae</taxon>
        <taxon>Phytophthora</taxon>
    </lineage>
</organism>
<evidence type="ECO:0000313" key="6">
    <source>
        <dbReference type="Proteomes" id="UP000198211"/>
    </source>
</evidence>
<proteinExistence type="inferred from homology"/>
<dbReference type="Proteomes" id="UP000198211">
    <property type="component" value="Unassembled WGS sequence"/>
</dbReference>
<dbReference type="OrthoDB" id="115278at2759"/>
<dbReference type="PANTHER" id="PTHR43248">
    <property type="entry name" value="2-SUCCINYL-6-HYDROXY-2,4-CYCLOHEXADIENE-1-CARBOXYLATE SYNTHASE"/>
    <property type="match status" value="1"/>
</dbReference>
<dbReference type="InterPro" id="IPR051601">
    <property type="entry name" value="Serine_prot/Carboxylest_S33"/>
</dbReference>
<dbReference type="SUPFAM" id="SSF53474">
    <property type="entry name" value="alpha/beta-Hydrolases"/>
    <property type="match status" value="1"/>
</dbReference>
<protein>
    <recommendedName>
        <fullName evidence="7">Serine protease</fullName>
    </recommendedName>
</protein>
<sequence length="792" mass="86074">MPSGSSAGLSSLPSSFSLSEHKSDSSSPNSHTVQPQPSSAAPPVTADQLIEFSVSSEEPANSSQRHQQTQTGPIPWPGRTRSVLRRYSPLVPPAALLIALVVMLIQGLAKAHSDTDSLDLPNEPVLRWRTCTLDNTVANNYNLSAQCVTVTLPLCYDGVCDVENEKAAIDVFLKRIPAIGVNDTSVSRQTVWYLPDRPDIQTRNEAELQMALLYKELRGEMDIYTLDLRGTGNSTALTCYASNGSPLQTAIFARNDGVLDFRDLELCAKRLQELGYTNLSVFSLVSASRDVEQVITQFHPESQAVVYGLGYGTLLAQHLVQRGIAQVVGYVFDGALGSSRLSPGAEASYEVSKSDEDFGEVSVDFLAWCQVNTDCSKMFSTMTINTTLPVVYAQLDGDTTSTCSRILMDNVSSGSNNYAANTTTPPSYLLRQLLGLMMKDTAMWPFIPVAVYRFHRCGSEDFALLTQFVKLTFATNDDVATPEFLYAIQAFSELWESRSPDQAELTERFANAPISSDSIYTQLQAYYMFTGDISDACANTSVTTNSSSIKTKISYTGKLTNTSSTTLHRETSILLFSGTLDALSPPKYTAALFDAYQTDNKALLEAPNGAHGVVGTALLPNGTACARYVLASYIRSNGDLSAYDASCMTALRSPNLTISNDSSLLVLGVENAYNGVLRVPNRNSNDSADILTDSGNLASSTSSGSTLDEINNYISALESSRHQYKVALIVVTILMGSVVLAGAMAVIYRHRRKHQLIGEEGMLRRRRGDDDDELELMHSIYLLSNSIGPPDI</sequence>
<evidence type="ECO:0000256" key="3">
    <source>
        <dbReference type="SAM" id="MobiDB-lite"/>
    </source>
</evidence>
<keyword evidence="4" id="KW-1133">Transmembrane helix</keyword>
<evidence type="ECO:0000256" key="2">
    <source>
        <dbReference type="ARBA" id="ARBA00022801"/>
    </source>
</evidence>
<dbReference type="GO" id="GO:0016787">
    <property type="term" value="F:hydrolase activity"/>
    <property type="evidence" value="ECO:0007669"/>
    <property type="project" value="UniProtKB-KW"/>
</dbReference>
<name>A0A225VC40_9STRA</name>
<keyword evidence="4" id="KW-0472">Membrane</keyword>
<gene>
    <name evidence="5" type="ORF">PHMEG_00025037</name>
</gene>
<dbReference type="Gene3D" id="3.40.50.1820">
    <property type="entry name" value="alpha/beta hydrolase"/>
    <property type="match status" value="1"/>
</dbReference>
<feature type="transmembrane region" description="Helical" evidence="4">
    <location>
        <begin position="726"/>
        <end position="748"/>
    </location>
</feature>
<dbReference type="STRING" id="4795.A0A225VC40"/>
<comment type="similarity">
    <text evidence="1">Belongs to the peptidase S33 family.</text>
</comment>
<evidence type="ECO:0000313" key="5">
    <source>
        <dbReference type="EMBL" id="OWZ03266.1"/>
    </source>
</evidence>
<comment type="caution">
    <text evidence="5">The sequence shown here is derived from an EMBL/GenBank/DDBJ whole genome shotgun (WGS) entry which is preliminary data.</text>
</comment>
<dbReference type="AlphaFoldDB" id="A0A225VC40"/>
<dbReference type="PANTHER" id="PTHR43248:SF3">
    <property type="entry name" value="AB HYDROLASE-1 DOMAIN-CONTAINING PROTEIN"/>
    <property type="match status" value="1"/>
</dbReference>
<accession>A0A225VC40</accession>
<keyword evidence="6" id="KW-1185">Reference proteome</keyword>
<evidence type="ECO:0000256" key="1">
    <source>
        <dbReference type="ARBA" id="ARBA00010088"/>
    </source>
</evidence>
<reference evidence="6" key="1">
    <citation type="submission" date="2017-03" db="EMBL/GenBank/DDBJ databases">
        <title>Phytopthora megakarya and P. palmivora, two closely related causual agents of cacao black pod achieved similar genome size and gene model numbers by different mechanisms.</title>
        <authorList>
            <person name="Ali S."/>
            <person name="Shao J."/>
            <person name="Larry D.J."/>
            <person name="Kronmiller B."/>
            <person name="Shen D."/>
            <person name="Strem M.D."/>
            <person name="Melnick R.L."/>
            <person name="Guiltinan M.J."/>
            <person name="Tyler B.M."/>
            <person name="Meinhardt L.W."/>
            <person name="Bailey B.A."/>
        </authorList>
    </citation>
    <scope>NUCLEOTIDE SEQUENCE [LARGE SCALE GENOMIC DNA]</scope>
    <source>
        <strain evidence="6">zdho120</strain>
    </source>
</reference>
<keyword evidence="2" id="KW-0378">Hydrolase</keyword>